<sequence>MGASSEEQSGNEPIVELQPRAVPTGRPSPRLRQPSHELVTSIVERARRRPRVGGNAVDLIRRMRDGEDAFQP</sequence>
<comment type="caution">
    <text evidence="2">The sequence shown here is derived from an EMBL/GenBank/DDBJ whole genome shotgun (WGS) entry which is preliminary data.</text>
</comment>
<evidence type="ECO:0000313" key="2">
    <source>
        <dbReference type="EMBL" id="RBP14043.1"/>
    </source>
</evidence>
<keyword evidence="3" id="KW-1185">Reference proteome</keyword>
<evidence type="ECO:0000256" key="1">
    <source>
        <dbReference type="SAM" id="MobiDB-lite"/>
    </source>
</evidence>
<dbReference type="AlphaFoldDB" id="A0A366FH94"/>
<dbReference type="Proteomes" id="UP000253529">
    <property type="component" value="Unassembled WGS sequence"/>
</dbReference>
<evidence type="ECO:0000313" key="3">
    <source>
        <dbReference type="Proteomes" id="UP000253529"/>
    </source>
</evidence>
<name>A0A366FH94_9HYPH</name>
<gene>
    <name evidence="2" type="ORF">DFR50_11067</name>
</gene>
<reference evidence="2 3" key="1">
    <citation type="submission" date="2018-06" db="EMBL/GenBank/DDBJ databases">
        <title>Genomic Encyclopedia of Type Strains, Phase IV (KMG-IV): sequencing the most valuable type-strain genomes for metagenomic binning, comparative biology and taxonomic classification.</title>
        <authorList>
            <person name="Goeker M."/>
        </authorList>
    </citation>
    <scope>NUCLEOTIDE SEQUENCE [LARGE SCALE GENOMIC DNA]</scope>
    <source>
        <strain evidence="2 3">DSM 24875</strain>
    </source>
</reference>
<proteinExistence type="predicted"/>
<organism evidence="2 3">
    <name type="scientific">Roseiarcus fermentans</name>
    <dbReference type="NCBI Taxonomy" id="1473586"/>
    <lineage>
        <taxon>Bacteria</taxon>
        <taxon>Pseudomonadati</taxon>
        <taxon>Pseudomonadota</taxon>
        <taxon>Alphaproteobacteria</taxon>
        <taxon>Hyphomicrobiales</taxon>
        <taxon>Roseiarcaceae</taxon>
        <taxon>Roseiarcus</taxon>
    </lineage>
</organism>
<dbReference type="EMBL" id="QNRK01000010">
    <property type="protein sequence ID" value="RBP14043.1"/>
    <property type="molecule type" value="Genomic_DNA"/>
</dbReference>
<accession>A0A366FH94</accession>
<feature type="region of interest" description="Disordered" evidence="1">
    <location>
        <begin position="1"/>
        <end position="35"/>
    </location>
</feature>
<feature type="compositionally biased region" description="Polar residues" evidence="1">
    <location>
        <begin position="1"/>
        <end position="11"/>
    </location>
</feature>
<protein>
    <submittedName>
        <fullName evidence="2">Uncharacterized protein</fullName>
    </submittedName>
</protein>